<organism evidence="1 2">
    <name type="scientific">Portunus trituberculatus</name>
    <name type="common">Swimming crab</name>
    <name type="synonym">Neptunus trituberculatus</name>
    <dbReference type="NCBI Taxonomy" id="210409"/>
    <lineage>
        <taxon>Eukaryota</taxon>
        <taxon>Metazoa</taxon>
        <taxon>Ecdysozoa</taxon>
        <taxon>Arthropoda</taxon>
        <taxon>Crustacea</taxon>
        <taxon>Multicrustacea</taxon>
        <taxon>Malacostraca</taxon>
        <taxon>Eumalacostraca</taxon>
        <taxon>Eucarida</taxon>
        <taxon>Decapoda</taxon>
        <taxon>Pleocyemata</taxon>
        <taxon>Brachyura</taxon>
        <taxon>Eubrachyura</taxon>
        <taxon>Portunoidea</taxon>
        <taxon>Portunidae</taxon>
        <taxon>Portuninae</taxon>
        <taxon>Portunus</taxon>
    </lineage>
</organism>
<gene>
    <name evidence="1" type="ORF">E2C01_038340</name>
</gene>
<dbReference type="Proteomes" id="UP000324222">
    <property type="component" value="Unassembled WGS sequence"/>
</dbReference>
<protein>
    <submittedName>
        <fullName evidence="1">Uncharacterized protein</fullName>
    </submittedName>
</protein>
<evidence type="ECO:0000313" key="1">
    <source>
        <dbReference type="EMBL" id="MPC44662.1"/>
    </source>
</evidence>
<keyword evidence="2" id="KW-1185">Reference proteome</keyword>
<accession>A0A5B7FDX9</accession>
<dbReference type="EMBL" id="VSRR010006384">
    <property type="protein sequence ID" value="MPC44662.1"/>
    <property type="molecule type" value="Genomic_DNA"/>
</dbReference>
<reference evidence="1 2" key="1">
    <citation type="submission" date="2019-05" db="EMBL/GenBank/DDBJ databases">
        <title>Another draft genome of Portunus trituberculatus and its Hox gene families provides insights of decapod evolution.</title>
        <authorList>
            <person name="Jeong J.-H."/>
            <person name="Song I."/>
            <person name="Kim S."/>
            <person name="Choi T."/>
            <person name="Kim D."/>
            <person name="Ryu S."/>
            <person name="Kim W."/>
        </authorList>
    </citation>
    <scope>NUCLEOTIDE SEQUENCE [LARGE SCALE GENOMIC DNA]</scope>
    <source>
        <tissue evidence="1">Muscle</tissue>
    </source>
</reference>
<sequence length="64" mass="6864">MDAVLSIAGCPGDPVRALAFLNVSELKDVVSAAIIGQRSITLCSDAMRYMAYLRIPYCGEDAKL</sequence>
<evidence type="ECO:0000313" key="2">
    <source>
        <dbReference type="Proteomes" id="UP000324222"/>
    </source>
</evidence>
<dbReference type="AlphaFoldDB" id="A0A5B7FDX9"/>
<proteinExistence type="predicted"/>
<comment type="caution">
    <text evidence="1">The sequence shown here is derived from an EMBL/GenBank/DDBJ whole genome shotgun (WGS) entry which is preliminary data.</text>
</comment>
<name>A0A5B7FDX9_PORTR</name>